<dbReference type="Proteomes" id="UP000317894">
    <property type="component" value="Unassembled WGS sequence"/>
</dbReference>
<comment type="caution">
    <text evidence="3">The sequence shown here is derived from an EMBL/GenBank/DDBJ whole genome shotgun (WGS) entry which is preliminary data.</text>
</comment>
<proteinExistence type="predicted"/>
<dbReference type="InterPro" id="IPR023614">
    <property type="entry name" value="Porin_dom_sf"/>
</dbReference>
<dbReference type="OrthoDB" id="9807854at2"/>
<keyword evidence="2" id="KW-0732">Signal</keyword>
<dbReference type="InterPro" id="IPR010870">
    <property type="entry name" value="Porin_O/P"/>
</dbReference>
<feature type="signal peptide" evidence="2">
    <location>
        <begin position="1"/>
        <end position="22"/>
    </location>
</feature>
<protein>
    <submittedName>
        <fullName evidence="3">Porin</fullName>
    </submittedName>
</protein>
<name>A0A552UFD2_9SPHN</name>
<dbReference type="AlphaFoldDB" id="A0A552UFD2"/>
<sequence length="481" mass="52072">MQRLLNGGALSALILIATGAAAQETPLDTEEPAFETAPPSIPAPTGDATLDRLNALEAKVQALEARNRSLEDALQESTTRIQTVEVRAAKGVQANVAPTHADPGGVFTFKARGVLDVDYVHFAERAGAYDYNDGTGFRRARLGFEGTAFKDWAWRLEVDFAGNVVAVQDAYLQYNGFKPLTITLGQHKAPFGLESNNSDNFNSFLERGMFTNAFGTAGAERRIGVSVAYLKEKFTFTAGLFGDNESIGRSTGAALTAAPDESYGANARVTWEPVLDTGRIIHVGASGFWRAGLKSGDTDDGLRLSDRPNIRVDNGNIIDTGVIPNVENLYYLGVEGTAVFGPLSVTGEYGHLEIDRFAGFRDFSSDGFYVYGSWFVTGETRPFRNGNFDRIRPLNNFSNTGGTGAIELLLRYDQLDVGDTPVAARAGNDAHSYTAGANWYLTPNFKLQFNYIRFAGSNTPLDPVGAKTKGDAVATRLHIDW</sequence>
<dbReference type="Pfam" id="PF07396">
    <property type="entry name" value="Porin_O_P"/>
    <property type="match status" value="1"/>
</dbReference>
<dbReference type="EMBL" id="VJWA01000001">
    <property type="protein sequence ID" value="TRW16920.1"/>
    <property type="molecule type" value="Genomic_DNA"/>
</dbReference>
<keyword evidence="4" id="KW-1185">Reference proteome</keyword>
<evidence type="ECO:0000313" key="3">
    <source>
        <dbReference type="EMBL" id="TRW16920.1"/>
    </source>
</evidence>
<organism evidence="3 4">
    <name type="scientific">Glacieibacterium frigidum</name>
    <dbReference type="NCBI Taxonomy" id="2593303"/>
    <lineage>
        <taxon>Bacteria</taxon>
        <taxon>Pseudomonadati</taxon>
        <taxon>Pseudomonadota</taxon>
        <taxon>Alphaproteobacteria</taxon>
        <taxon>Sphingomonadales</taxon>
        <taxon>Sphingosinicellaceae</taxon>
        <taxon>Glacieibacterium</taxon>
    </lineage>
</organism>
<dbReference type="Gene3D" id="2.40.160.10">
    <property type="entry name" value="Porin"/>
    <property type="match status" value="1"/>
</dbReference>
<accession>A0A552UFD2</accession>
<gene>
    <name evidence="3" type="ORF">FMM06_01550</name>
</gene>
<dbReference type="RefSeq" id="WP_143554464.1">
    <property type="nucleotide sequence ID" value="NZ_VJWA01000001.1"/>
</dbReference>
<feature type="chain" id="PRO_5021888634" evidence="2">
    <location>
        <begin position="23"/>
        <end position="481"/>
    </location>
</feature>
<feature type="coiled-coil region" evidence="1">
    <location>
        <begin position="46"/>
        <end position="87"/>
    </location>
</feature>
<evidence type="ECO:0000256" key="1">
    <source>
        <dbReference type="SAM" id="Coils"/>
    </source>
</evidence>
<keyword evidence="1" id="KW-0175">Coiled coil</keyword>
<evidence type="ECO:0000256" key="2">
    <source>
        <dbReference type="SAM" id="SignalP"/>
    </source>
</evidence>
<evidence type="ECO:0000313" key="4">
    <source>
        <dbReference type="Proteomes" id="UP000317894"/>
    </source>
</evidence>
<dbReference type="SUPFAM" id="SSF56935">
    <property type="entry name" value="Porins"/>
    <property type="match status" value="1"/>
</dbReference>
<reference evidence="3 4" key="1">
    <citation type="submission" date="2019-07" db="EMBL/GenBank/DDBJ databases">
        <title>Novel species isolated from glacier.</title>
        <authorList>
            <person name="Liu Q."/>
            <person name="Xin Y.-H."/>
        </authorList>
    </citation>
    <scope>NUCLEOTIDE SEQUENCE [LARGE SCALE GENOMIC DNA]</scope>
    <source>
        <strain evidence="3 4">LB1R16</strain>
    </source>
</reference>